<dbReference type="OrthoDB" id="9773856at2"/>
<evidence type="ECO:0000256" key="1">
    <source>
        <dbReference type="ARBA" id="ARBA00022801"/>
    </source>
</evidence>
<keyword evidence="4" id="KW-1185">Reference proteome</keyword>
<dbReference type="CDD" id="cd00840">
    <property type="entry name" value="MPP_Mre11_N"/>
    <property type="match status" value="1"/>
</dbReference>
<evidence type="ECO:0000313" key="4">
    <source>
        <dbReference type="Proteomes" id="UP000192330"/>
    </source>
</evidence>
<dbReference type="InterPro" id="IPR014576">
    <property type="entry name" value="Pesterase_YhaO"/>
</dbReference>
<sequence>MIKLLHTADIHLDSPLKSLALRDPDLRDRVQAATRGAFTCIVDTALDEDVAGLLIAGDLYDGAARSARTAAFLTTQLDRLRAACIPVFLIKGNHDAENPITGEVALPDNVHVFSGRGGAVQLGAHDIWIHGVSFSGRHAPDSLLPKFAPPVAGAVNIALLHSSLAGAAGHDTYAPCTVAELGAMEFDYWALGHIHKRQIHSQAPWIVMPGTPQGRDIGEPGPQSATLLSIEGSQISVSDCHTSQVEFLPVEVDVTDCEDEDALRDHLRKTIQQCAASLQSDAAILRLRLTGGLARRWQIDRDRDTWAETVSGMARETGCLWVEKLEIALTDPDGPRIDSSATAELSALMQAIRTEPGYAAQIEAQLAEILSDLPAHIRAALIPDEAAATTLAQRLAETGAHHVTALMKGASE</sequence>
<reference evidence="3 4" key="1">
    <citation type="submission" date="2017-04" db="EMBL/GenBank/DDBJ databases">
        <authorList>
            <person name="Afonso C.L."/>
            <person name="Miller P.J."/>
            <person name="Scott M.A."/>
            <person name="Spackman E."/>
            <person name="Goraichik I."/>
            <person name="Dimitrov K.M."/>
            <person name="Suarez D.L."/>
            <person name="Swayne D.E."/>
        </authorList>
    </citation>
    <scope>NUCLEOTIDE SEQUENCE [LARGE SCALE GENOMIC DNA]</scope>
    <source>
        <strain evidence="3 4">CGMCC 1.12644</strain>
    </source>
</reference>
<dbReference type="InterPro" id="IPR050535">
    <property type="entry name" value="DNA_Repair-Maintenance_Comp"/>
</dbReference>
<dbReference type="Gene3D" id="3.60.21.10">
    <property type="match status" value="1"/>
</dbReference>
<proteinExistence type="predicted"/>
<dbReference type="PIRSF" id="PIRSF033091">
    <property type="entry name" value="Pesterase_YhaO"/>
    <property type="match status" value="1"/>
</dbReference>
<dbReference type="InterPro" id="IPR029052">
    <property type="entry name" value="Metallo-depent_PP-like"/>
</dbReference>
<keyword evidence="3" id="KW-0540">Nuclease</keyword>
<dbReference type="AlphaFoldDB" id="A0A1W2C4S9"/>
<dbReference type="SUPFAM" id="SSF56300">
    <property type="entry name" value="Metallo-dependent phosphatases"/>
    <property type="match status" value="1"/>
</dbReference>
<gene>
    <name evidence="3" type="ORF">SAMN06295998_10627</name>
</gene>
<dbReference type="EMBL" id="FWYD01000006">
    <property type="protein sequence ID" value="SMC80101.1"/>
    <property type="molecule type" value="Genomic_DNA"/>
</dbReference>
<organism evidence="3 4">
    <name type="scientific">Primorskyibacter flagellatus</name>
    <dbReference type="NCBI Taxonomy" id="1387277"/>
    <lineage>
        <taxon>Bacteria</taxon>
        <taxon>Pseudomonadati</taxon>
        <taxon>Pseudomonadota</taxon>
        <taxon>Alphaproteobacteria</taxon>
        <taxon>Rhodobacterales</taxon>
        <taxon>Roseobacteraceae</taxon>
        <taxon>Primorskyibacter</taxon>
    </lineage>
</organism>
<dbReference type="PANTHER" id="PTHR30337:SF7">
    <property type="entry name" value="PHOSPHOESTERASE"/>
    <property type="match status" value="1"/>
</dbReference>
<keyword evidence="3" id="KW-0269">Exonuclease</keyword>
<feature type="domain" description="Calcineurin-like phosphoesterase" evidence="2">
    <location>
        <begin position="3"/>
        <end position="196"/>
    </location>
</feature>
<dbReference type="InterPro" id="IPR041796">
    <property type="entry name" value="Mre11_N"/>
</dbReference>
<name>A0A1W2C4S9_9RHOB</name>
<dbReference type="Proteomes" id="UP000192330">
    <property type="component" value="Unassembled WGS sequence"/>
</dbReference>
<evidence type="ECO:0000313" key="3">
    <source>
        <dbReference type="EMBL" id="SMC80101.1"/>
    </source>
</evidence>
<accession>A0A1W2C4S9</accession>
<dbReference type="RefSeq" id="WP_143514556.1">
    <property type="nucleotide sequence ID" value="NZ_FWYD01000006.1"/>
</dbReference>
<dbReference type="STRING" id="1387277.SAMN06295998_10627"/>
<dbReference type="InterPro" id="IPR004843">
    <property type="entry name" value="Calcineurin-like_PHP"/>
</dbReference>
<protein>
    <submittedName>
        <fullName evidence="3">DNA repair exonuclease SbcCD nuclease subunit</fullName>
    </submittedName>
</protein>
<evidence type="ECO:0000259" key="2">
    <source>
        <dbReference type="Pfam" id="PF00149"/>
    </source>
</evidence>
<dbReference type="PANTHER" id="PTHR30337">
    <property type="entry name" value="COMPONENT OF ATP-DEPENDENT DSDNA EXONUCLEASE"/>
    <property type="match status" value="1"/>
</dbReference>
<dbReference type="GO" id="GO:0004527">
    <property type="term" value="F:exonuclease activity"/>
    <property type="evidence" value="ECO:0007669"/>
    <property type="project" value="UniProtKB-KW"/>
</dbReference>
<keyword evidence="1" id="KW-0378">Hydrolase</keyword>
<dbReference type="Pfam" id="PF00149">
    <property type="entry name" value="Metallophos"/>
    <property type="match status" value="1"/>
</dbReference>